<evidence type="ECO:0000313" key="3">
    <source>
        <dbReference type="EMBL" id="STV51857.1"/>
    </source>
</evidence>
<evidence type="ECO:0000313" key="1">
    <source>
        <dbReference type="EMBL" id="SQC22354.1"/>
    </source>
</evidence>
<organism evidence="1 4">
    <name type="scientific">Klebsiella pneumoniae</name>
    <dbReference type="NCBI Taxonomy" id="573"/>
    <lineage>
        <taxon>Bacteria</taxon>
        <taxon>Pseudomonadati</taxon>
        <taxon>Pseudomonadota</taxon>
        <taxon>Gammaproteobacteria</taxon>
        <taxon>Enterobacterales</taxon>
        <taxon>Enterobacteriaceae</taxon>
        <taxon>Klebsiella/Raoultella group</taxon>
        <taxon>Klebsiella</taxon>
        <taxon>Klebsiella pneumoniae complex</taxon>
    </lineage>
</organism>
<proteinExistence type="predicted"/>
<sequence length="346" mass="38773">MFSYDAYKMVDLAPIFEVAPSEGYLLQNLNIFDKSSSNGIYVMLDRLIEDNKTLLNQPKKRYSFEHDSTARTPANSFPVELLHLHREDTVSAVDFQKSGRKPGTDVQETMLDIVADYTLKHAKSYKRYVESAYGDALFRGLVQTPYTQEAPVIDYADSFDAPMMADTITLSNGSTDALEVFNGFLDKISSATDGLWTDVRRVVCFASASFYNSLRFHASMKSAYQYVDPFNEMNIVYQRKEALLNVQTFTLPGLSIDVIKVTDPLLTPFIADGTAVMLPVFQSNTNVYQHLYGPASVDTNLAASGITQEYFSYQYERERGEVEIVSEASVLPVNHGTNFSLVITAN</sequence>
<dbReference type="EMBL" id="UASO01000004">
    <property type="protein sequence ID" value="SQC22354.1"/>
    <property type="molecule type" value="Genomic_DNA"/>
</dbReference>
<dbReference type="InterPro" id="IPR005564">
    <property type="entry name" value="Major_capsid_GpE"/>
</dbReference>
<evidence type="ECO:0000313" key="4">
    <source>
        <dbReference type="Proteomes" id="UP000250675"/>
    </source>
</evidence>
<dbReference type="Proteomes" id="UP000254387">
    <property type="component" value="Unassembled WGS sequence"/>
</dbReference>
<dbReference type="Pfam" id="PF03864">
    <property type="entry name" value="Phage_cap_E"/>
    <property type="match status" value="1"/>
</dbReference>
<evidence type="ECO:0008006" key="7">
    <source>
        <dbReference type="Google" id="ProtNLM"/>
    </source>
</evidence>
<gene>
    <name evidence="2" type="ORF">NCTC5051_04413</name>
    <name evidence="3" type="ORF">NCTC5053_05280</name>
    <name evidence="1" type="ORF">NCTC9645_02918</name>
</gene>
<accession>A0A2X3DD33</accession>
<evidence type="ECO:0000313" key="6">
    <source>
        <dbReference type="Proteomes" id="UP000254387"/>
    </source>
</evidence>
<dbReference type="EMBL" id="UGLU01000001">
    <property type="protein sequence ID" value="STU53359.1"/>
    <property type="molecule type" value="Genomic_DNA"/>
</dbReference>
<reference evidence="4 5" key="1">
    <citation type="submission" date="2018-06" db="EMBL/GenBank/DDBJ databases">
        <authorList>
            <consortium name="Pathogen Informatics"/>
            <person name="Doyle S."/>
        </authorList>
    </citation>
    <scope>NUCLEOTIDE SEQUENCE [LARGE SCALE GENOMIC DNA]</scope>
    <source>
        <strain evidence="2 5">NCTC5051</strain>
        <strain evidence="3 6">NCTC5053</strain>
        <strain evidence="1 4">NCTC9645</strain>
    </source>
</reference>
<evidence type="ECO:0000313" key="5">
    <source>
        <dbReference type="Proteomes" id="UP000254141"/>
    </source>
</evidence>
<dbReference type="Proteomes" id="UP000254141">
    <property type="component" value="Unassembled WGS sequence"/>
</dbReference>
<dbReference type="EMBL" id="UGMN01000004">
    <property type="protein sequence ID" value="STV51857.1"/>
    <property type="molecule type" value="Genomic_DNA"/>
</dbReference>
<protein>
    <recommendedName>
        <fullName evidence="7">Phage capsid protein</fullName>
    </recommendedName>
</protein>
<evidence type="ECO:0000313" key="2">
    <source>
        <dbReference type="EMBL" id="STU53359.1"/>
    </source>
</evidence>
<dbReference type="Proteomes" id="UP000250675">
    <property type="component" value="Unassembled WGS sequence"/>
</dbReference>
<name>A0A2X3DD33_KLEPN</name>
<dbReference type="AlphaFoldDB" id="A0A2X3DD33"/>